<dbReference type="AlphaFoldDB" id="A0AAP2W796"/>
<accession>A0AAP2W796</accession>
<dbReference type="SUPFAM" id="SSF53822">
    <property type="entry name" value="Periplasmic binding protein-like I"/>
    <property type="match status" value="1"/>
</dbReference>
<dbReference type="Gene3D" id="3.40.50.2300">
    <property type="match status" value="2"/>
</dbReference>
<dbReference type="PROSITE" id="PS51257">
    <property type="entry name" value="PROKAR_LIPOPROTEIN"/>
    <property type="match status" value="1"/>
</dbReference>
<feature type="signal peptide" evidence="5">
    <location>
        <begin position="1"/>
        <end position="19"/>
    </location>
</feature>
<proteinExistence type="inferred from homology"/>
<protein>
    <submittedName>
        <fullName evidence="7">Substrate-binding domain-containing protein</fullName>
    </submittedName>
</protein>
<reference evidence="7 8" key="1">
    <citation type="submission" date="2021-11" db="EMBL/GenBank/DDBJ databases">
        <title>Lacrimispora sp. nov. NSJ-141 isolated from human feces.</title>
        <authorList>
            <person name="Abdugheni R."/>
        </authorList>
    </citation>
    <scope>NUCLEOTIDE SEQUENCE [LARGE SCALE GENOMIC DNA]</scope>
    <source>
        <strain evidence="7 8">NSJ-141</strain>
    </source>
</reference>
<evidence type="ECO:0000256" key="5">
    <source>
        <dbReference type="SAM" id="SignalP"/>
    </source>
</evidence>
<dbReference type="EMBL" id="JAJNOR010000003">
    <property type="protein sequence ID" value="MCD2492178.1"/>
    <property type="molecule type" value="Genomic_DNA"/>
</dbReference>
<comment type="similarity">
    <text evidence="2">Belongs to the bacterial solute-binding protein 2 family.</text>
</comment>
<feature type="region of interest" description="Disordered" evidence="4">
    <location>
        <begin position="24"/>
        <end position="55"/>
    </location>
</feature>
<dbReference type="PANTHER" id="PTHR46847:SF3">
    <property type="entry name" value="GALACTOFURANOSE-BINDING PROTEIN YTFQ"/>
    <property type="match status" value="1"/>
</dbReference>
<dbReference type="GO" id="GO:0030246">
    <property type="term" value="F:carbohydrate binding"/>
    <property type="evidence" value="ECO:0007669"/>
    <property type="project" value="UniProtKB-ARBA"/>
</dbReference>
<gene>
    <name evidence="7" type="ORF">LQE92_05990</name>
</gene>
<organism evidence="7 8">
    <name type="scientific">Lientehia hominis</name>
    <dbReference type="NCBI Taxonomy" id="2897778"/>
    <lineage>
        <taxon>Bacteria</taxon>
        <taxon>Bacillati</taxon>
        <taxon>Bacillota</taxon>
        <taxon>Clostridia</taxon>
        <taxon>Lachnospirales</taxon>
        <taxon>Lachnospiraceae</taxon>
        <taxon>Lientehia</taxon>
    </lineage>
</organism>
<evidence type="ECO:0000256" key="3">
    <source>
        <dbReference type="ARBA" id="ARBA00022729"/>
    </source>
</evidence>
<evidence type="ECO:0000256" key="1">
    <source>
        <dbReference type="ARBA" id="ARBA00004196"/>
    </source>
</evidence>
<dbReference type="InterPro" id="IPR028082">
    <property type="entry name" value="Peripla_BP_I"/>
</dbReference>
<dbReference type="Pfam" id="PF13407">
    <property type="entry name" value="Peripla_BP_4"/>
    <property type="match status" value="1"/>
</dbReference>
<dbReference type="InterPro" id="IPR025997">
    <property type="entry name" value="SBP_2_dom"/>
</dbReference>
<dbReference type="RefSeq" id="WP_231062093.1">
    <property type="nucleotide sequence ID" value="NZ_JAJNOR010000003.1"/>
</dbReference>
<dbReference type="Proteomes" id="UP001299265">
    <property type="component" value="Unassembled WGS sequence"/>
</dbReference>
<keyword evidence="8" id="KW-1185">Reference proteome</keyword>
<evidence type="ECO:0000313" key="8">
    <source>
        <dbReference type="Proteomes" id="UP001299265"/>
    </source>
</evidence>
<feature type="domain" description="Periplasmic binding protein" evidence="6">
    <location>
        <begin position="99"/>
        <end position="343"/>
    </location>
</feature>
<dbReference type="GO" id="GO:0030313">
    <property type="term" value="C:cell envelope"/>
    <property type="evidence" value="ECO:0007669"/>
    <property type="project" value="UniProtKB-SubCell"/>
</dbReference>
<comment type="subcellular location">
    <subcellularLocation>
        <location evidence="1">Cell envelope</location>
    </subcellularLocation>
</comment>
<evidence type="ECO:0000256" key="2">
    <source>
        <dbReference type="ARBA" id="ARBA00007639"/>
    </source>
</evidence>
<evidence type="ECO:0000259" key="6">
    <source>
        <dbReference type="Pfam" id="PF13407"/>
    </source>
</evidence>
<feature type="chain" id="PRO_5042994608" evidence="5">
    <location>
        <begin position="20"/>
        <end position="380"/>
    </location>
</feature>
<dbReference type="PANTHER" id="PTHR46847">
    <property type="entry name" value="D-ALLOSE-BINDING PERIPLASMIC PROTEIN-RELATED"/>
    <property type="match status" value="1"/>
</dbReference>
<evidence type="ECO:0000313" key="7">
    <source>
        <dbReference type="EMBL" id="MCD2492178.1"/>
    </source>
</evidence>
<evidence type="ECO:0000256" key="4">
    <source>
        <dbReference type="SAM" id="MobiDB-lite"/>
    </source>
</evidence>
<keyword evidence="3 5" id="KW-0732">Signal</keyword>
<comment type="caution">
    <text evidence="7">The sequence shown here is derived from an EMBL/GenBank/DDBJ whole genome shotgun (WGS) entry which is preliminary data.</text>
</comment>
<sequence>MKKMISCVLFLCLMITLLAGCGSSPAGKSGKTETKASETAVKTTEAKTGAKDTTAAETEKGFETKELSELKVGISFYAYASASAIRQLDYLVYTFEGAGCTVSYAVCNNSVEQQIADVESLIEQKCDVIILDPCQSEGYDSALADCRAAGIPVFVMGNALNSDVYTAGEDYVTLLQSDMKLQGENAGNAVLRIVDEKLNGQTAYCVVVFGTPGMQSATDRLNGYNEVDFANDSIVTIGTQTAYNKAADAQSIVENYIMSSGGPETEKGVNVIVCMTHNCAIGAVAAIKNMGYTPNKDIYVVVVDGVKEDLQSILDDELYIAVESPCFYAEQQLDLIQRYFQGETLDSYYEIKTTVFDSSNAQEWFDNFSKFDELIGYEGQ</sequence>
<name>A0AAP2W796_9FIRM</name>